<accession>A0ABW6NVJ2</accession>
<feature type="transmembrane region" description="Helical" evidence="1">
    <location>
        <begin position="217"/>
        <end position="241"/>
    </location>
</feature>
<evidence type="ECO:0000256" key="1">
    <source>
        <dbReference type="SAM" id="Phobius"/>
    </source>
</evidence>
<dbReference type="InterPro" id="IPR011701">
    <property type="entry name" value="MFS"/>
</dbReference>
<dbReference type="RefSeq" id="WP_387255851.1">
    <property type="nucleotide sequence ID" value="NZ_JBIALX010000025.1"/>
</dbReference>
<evidence type="ECO:0000313" key="2">
    <source>
        <dbReference type="EMBL" id="MFF0458341.1"/>
    </source>
</evidence>
<dbReference type="EMBL" id="JBIALX010000025">
    <property type="protein sequence ID" value="MFF0458341.1"/>
    <property type="molecule type" value="Genomic_DNA"/>
</dbReference>
<dbReference type="Pfam" id="PF07690">
    <property type="entry name" value="MFS_1"/>
    <property type="match status" value="1"/>
</dbReference>
<keyword evidence="1" id="KW-0812">Transmembrane</keyword>
<dbReference type="InterPro" id="IPR036259">
    <property type="entry name" value="MFS_trans_sf"/>
</dbReference>
<protein>
    <submittedName>
        <fullName evidence="2">MFS transporter</fullName>
    </submittedName>
</protein>
<feature type="transmembrane region" description="Helical" evidence="1">
    <location>
        <begin position="50"/>
        <end position="71"/>
    </location>
</feature>
<feature type="transmembrane region" description="Helical" evidence="1">
    <location>
        <begin position="21"/>
        <end position="44"/>
    </location>
</feature>
<proteinExistence type="predicted"/>
<reference evidence="2 3" key="1">
    <citation type="submission" date="2024-10" db="EMBL/GenBank/DDBJ databases">
        <title>The Natural Products Discovery Center: Release of the First 8490 Sequenced Strains for Exploring Actinobacteria Biosynthetic Diversity.</title>
        <authorList>
            <person name="Kalkreuter E."/>
            <person name="Kautsar S.A."/>
            <person name="Yang D."/>
            <person name="Bader C.D."/>
            <person name="Teijaro C.N."/>
            <person name="Fluegel L."/>
            <person name="Davis C.M."/>
            <person name="Simpson J.R."/>
            <person name="Lauterbach L."/>
            <person name="Steele A.D."/>
            <person name="Gui C."/>
            <person name="Meng S."/>
            <person name="Li G."/>
            <person name="Viehrig K."/>
            <person name="Ye F."/>
            <person name="Su P."/>
            <person name="Kiefer A.F."/>
            <person name="Nichols A."/>
            <person name="Cepeda A.J."/>
            <person name="Yan W."/>
            <person name="Fan B."/>
            <person name="Jiang Y."/>
            <person name="Adhikari A."/>
            <person name="Zheng C.-J."/>
            <person name="Schuster L."/>
            <person name="Cowan T.M."/>
            <person name="Smanski M.J."/>
            <person name="Chevrette M.G."/>
            <person name="De Carvalho L.P.S."/>
            <person name="Shen B."/>
        </authorList>
    </citation>
    <scope>NUCLEOTIDE SEQUENCE [LARGE SCALE GENOMIC DNA]</scope>
    <source>
        <strain evidence="2 3">NPDC004550</strain>
    </source>
</reference>
<dbReference type="PANTHER" id="PTHR23542:SF1">
    <property type="entry name" value="MAJOR FACILITATOR SUPERFAMILY (MFS) PROFILE DOMAIN-CONTAINING PROTEIN"/>
    <property type="match status" value="1"/>
</dbReference>
<feature type="transmembrane region" description="Helical" evidence="1">
    <location>
        <begin position="83"/>
        <end position="103"/>
    </location>
</feature>
<dbReference type="Gene3D" id="1.20.1250.20">
    <property type="entry name" value="MFS general substrate transporter like domains"/>
    <property type="match status" value="1"/>
</dbReference>
<sequence>MGMSLQPYHSVLALPKVRSSLLLMFMARIPMAAMSIAITLHVVIGLGYGYGAAGAVGSMLMGGAAAGSPFVGRMLDRHGLRPVVAVCAVMSAAFWIASPWLSYEVLLLVAVPAGMLGVPYGPVAKQVLAALVSAGQLRTAYALDSMSTEVAFMLGPAGATAIATQVSTTVSLTAIGAAHALIGAAIWMTNPPLRTDYEAAADRTSLRSWLTPQLGKALLVVAGAFFVLAGMELAMLASLRASSDVEWTGLVVAIICLASMVGGLLYGAIRRSLSQLGLMVLLATLTVPVALAGQPWWLLALALVPMGLACAPTVAATSEVVAGLAPAYVRGQAMGLQFSASWLGVSAGSPVVGFVIDRSSVPCGFVAAGGGGLGIAAIAYALGWISPRRRRDVLRIRRSRVSGCSPPQ</sequence>
<dbReference type="PANTHER" id="PTHR23542">
    <property type="match status" value="1"/>
</dbReference>
<keyword evidence="3" id="KW-1185">Reference proteome</keyword>
<gene>
    <name evidence="2" type="ORF">ACFYTH_33710</name>
</gene>
<feature type="transmembrane region" description="Helical" evidence="1">
    <location>
        <begin position="276"/>
        <end position="297"/>
    </location>
</feature>
<organism evidence="2 3">
    <name type="scientific">Nocardia africana</name>
    <dbReference type="NCBI Taxonomy" id="134964"/>
    <lineage>
        <taxon>Bacteria</taxon>
        <taxon>Bacillati</taxon>
        <taxon>Actinomycetota</taxon>
        <taxon>Actinomycetes</taxon>
        <taxon>Mycobacteriales</taxon>
        <taxon>Nocardiaceae</taxon>
        <taxon>Nocardia</taxon>
    </lineage>
</organism>
<feature type="transmembrane region" description="Helical" evidence="1">
    <location>
        <begin position="336"/>
        <end position="356"/>
    </location>
</feature>
<feature type="transmembrane region" description="Helical" evidence="1">
    <location>
        <begin position="362"/>
        <end position="385"/>
    </location>
</feature>
<dbReference type="Proteomes" id="UP001601521">
    <property type="component" value="Unassembled WGS sequence"/>
</dbReference>
<name>A0ABW6NVJ2_9NOCA</name>
<dbReference type="SUPFAM" id="SSF103473">
    <property type="entry name" value="MFS general substrate transporter"/>
    <property type="match status" value="1"/>
</dbReference>
<feature type="transmembrane region" description="Helical" evidence="1">
    <location>
        <begin position="303"/>
        <end position="329"/>
    </location>
</feature>
<feature type="transmembrane region" description="Helical" evidence="1">
    <location>
        <begin position="247"/>
        <end position="269"/>
    </location>
</feature>
<keyword evidence="1" id="KW-1133">Transmembrane helix</keyword>
<evidence type="ECO:0000313" key="3">
    <source>
        <dbReference type="Proteomes" id="UP001601521"/>
    </source>
</evidence>
<comment type="caution">
    <text evidence="2">The sequence shown here is derived from an EMBL/GenBank/DDBJ whole genome shotgun (WGS) entry which is preliminary data.</text>
</comment>
<keyword evidence="1" id="KW-0472">Membrane</keyword>